<dbReference type="InterPro" id="IPR029058">
    <property type="entry name" value="AB_hydrolase_fold"/>
</dbReference>
<accession>A0ABY7VWG2</accession>
<organism evidence="1 2">
    <name type="scientific">Lentisphaera profundi</name>
    <dbReference type="NCBI Taxonomy" id="1658616"/>
    <lineage>
        <taxon>Bacteria</taxon>
        <taxon>Pseudomonadati</taxon>
        <taxon>Lentisphaerota</taxon>
        <taxon>Lentisphaeria</taxon>
        <taxon>Lentisphaerales</taxon>
        <taxon>Lentisphaeraceae</taxon>
        <taxon>Lentisphaera</taxon>
    </lineage>
</organism>
<dbReference type="SUPFAM" id="SSF53474">
    <property type="entry name" value="alpha/beta-Hydrolases"/>
    <property type="match status" value="1"/>
</dbReference>
<evidence type="ECO:0008006" key="3">
    <source>
        <dbReference type="Google" id="ProtNLM"/>
    </source>
</evidence>
<name>A0ABY7VWG2_9BACT</name>
<dbReference type="EMBL" id="CP117812">
    <property type="protein sequence ID" value="WDE97604.1"/>
    <property type="molecule type" value="Genomic_DNA"/>
</dbReference>
<dbReference type="RefSeq" id="WP_274152096.1">
    <property type="nucleotide sequence ID" value="NZ_CP117812.1"/>
</dbReference>
<dbReference type="Proteomes" id="UP001214250">
    <property type="component" value="Chromosome 2"/>
</dbReference>
<keyword evidence="2" id="KW-1185">Reference proteome</keyword>
<reference evidence="1 2" key="1">
    <citation type="submission" date="2023-02" db="EMBL/GenBank/DDBJ databases">
        <title>Genome sequence of Lentisphaera profundi SAORIC-696.</title>
        <authorList>
            <person name="Kim e."/>
            <person name="Cho J.-C."/>
            <person name="Choi A."/>
            <person name="Kang I."/>
        </authorList>
    </citation>
    <scope>NUCLEOTIDE SEQUENCE [LARGE SCALE GENOMIC DNA]</scope>
    <source>
        <strain evidence="1 2">SAORIC-696</strain>
    </source>
</reference>
<evidence type="ECO:0000313" key="1">
    <source>
        <dbReference type="EMBL" id="WDE97604.1"/>
    </source>
</evidence>
<evidence type="ECO:0000313" key="2">
    <source>
        <dbReference type="Proteomes" id="UP001214250"/>
    </source>
</evidence>
<protein>
    <recommendedName>
        <fullName evidence="3">Acetyl xylan esterase domain-containing protein</fullName>
    </recommendedName>
</protein>
<sequence>MKKIISLILINLSVFASQEVQDFWNQYDPHKAPLNTEIIKEWQEGENTYMLLRYDLGLLKGTNKSASPKIAAYYGFPTRLKGKSPGIVHIHGGGQKASLSRVKSWTELGYAAISINWGAKVIDKPNTPNTDWDGIAAGFIRPGITIADDLDHHNTISPDNNTLYKEFHLLNSSWNLIAMSVRRALTFLESRQEVDPHKLGIEGHSMGGNPLY</sequence>
<gene>
    <name evidence="1" type="ORF">PQO03_17390</name>
</gene>
<dbReference type="Gene3D" id="3.40.50.1820">
    <property type="entry name" value="alpha/beta hydrolase"/>
    <property type="match status" value="1"/>
</dbReference>
<proteinExistence type="predicted"/>